<organism evidence="1 2">
    <name type="scientific">Ricinus communis</name>
    <name type="common">Castor bean</name>
    <dbReference type="NCBI Taxonomy" id="3988"/>
    <lineage>
        <taxon>Eukaryota</taxon>
        <taxon>Viridiplantae</taxon>
        <taxon>Streptophyta</taxon>
        <taxon>Embryophyta</taxon>
        <taxon>Tracheophyta</taxon>
        <taxon>Spermatophyta</taxon>
        <taxon>Magnoliopsida</taxon>
        <taxon>eudicotyledons</taxon>
        <taxon>Gunneridae</taxon>
        <taxon>Pentapetalae</taxon>
        <taxon>rosids</taxon>
        <taxon>fabids</taxon>
        <taxon>Malpighiales</taxon>
        <taxon>Euphorbiaceae</taxon>
        <taxon>Acalyphoideae</taxon>
        <taxon>Acalypheae</taxon>
        <taxon>Ricinus</taxon>
    </lineage>
</organism>
<accession>B9SYF2</accession>
<gene>
    <name evidence="1" type="ORF">RCOM_0118960</name>
</gene>
<name>B9SYF2_RICCO</name>
<sequence length="50" mass="6045">MGLGYERRCRVAREACLTRRVSRPLLSYWPKSKRSVNGERKRALIWMMLY</sequence>
<dbReference type="AlphaFoldDB" id="B9SYF2"/>
<proteinExistence type="predicted"/>
<dbReference type="EMBL" id="EQ974249">
    <property type="protein sequence ID" value="EEF31359.1"/>
    <property type="molecule type" value="Genomic_DNA"/>
</dbReference>
<evidence type="ECO:0000313" key="2">
    <source>
        <dbReference type="Proteomes" id="UP000008311"/>
    </source>
</evidence>
<evidence type="ECO:0000313" key="1">
    <source>
        <dbReference type="EMBL" id="EEF31359.1"/>
    </source>
</evidence>
<reference evidence="2" key="1">
    <citation type="journal article" date="2010" name="Nat. Biotechnol.">
        <title>Draft genome sequence of the oilseed species Ricinus communis.</title>
        <authorList>
            <person name="Chan A.P."/>
            <person name="Crabtree J."/>
            <person name="Zhao Q."/>
            <person name="Lorenzi H."/>
            <person name="Orvis J."/>
            <person name="Puiu D."/>
            <person name="Melake-Berhan A."/>
            <person name="Jones K.M."/>
            <person name="Redman J."/>
            <person name="Chen G."/>
            <person name="Cahoon E.B."/>
            <person name="Gedil M."/>
            <person name="Stanke M."/>
            <person name="Haas B.J."/>
            <person name="Wortman J.R."/>
            <person name="Fraser-Liggett C.M."/>
            <person name="Ravel J."/>
            <person name="Rabinowicz P.D."/>
        </authorList>
    </citation>
    <scope>NUCLEOTIDE SEQUENCE [LARGE SCALE GENOMIC DNA]</scope>
    <source>
        <strain evidence="2">cv. Hale</strain>
    </source>
</reference>
<keyword evidence="2" id="KW-1185">Reference proteome</keyword>
<dbReference type="Proteomes" id="UP000008311">
    <property type="component" value="Unassembled WGS sequence"/>
</dbReference>
<dbReference type="InParanoid" id="B9SYF2"/>
<protein>
    <submittedName>
        <fullName evidence="1">Uncharacterized protein</fullName>
    </submittedName>
</protein>